<dbReference type="Proteomes" id="UP001500603">
    <property type="component" value="Unassembled WGS sequence"/>
</dbReference>
<accession>A0ABP9KKV1</accession>
<keyword evidence="2" id="KW-1185">Reference proteome</keyword>
<comment type="caution">
    <text evidence="1">The sequence shown here is derived from an EMBL/GenBank/DDBJ whole genome shotgun (WGS) entry which is preliminary data.</text>
</comment>
<name>A0ABP9KKV1_9NOCA</name>
<gene>
    <name evidence="1" type="ORF">GCM10023318_39090</name>
</gene>
<proteinExistence type="predicted"/>
<reference evidence="2" key="1">
    <citation type="journal article" date="2019" name="Int. J. Syst. Evol. Microbiol.">
        <title>The Global Catalogue of Microorganisms (GCM) 10K type strain sequencing project: providing services to taxonomists for standard genome sequencing and annotation.</title>
        <authorList>
            <consortium name="The Broad Institute Genomics Platform"/>
            <consortium name="The Broad Institute Genome Sequencing Center for Infectious Disease"/>
            <person name="Wu L."/>
            <person name="Ma J."/>
        </authorList>
    </citation>
    <scope>NUCLEOTIDE SEQUENCE [LARGE SCALE GENOMIC DNA]</scope>
    <source>
        <strain evidence="2">JCM 18298</strain>
    </source>
</reference>
<protein>
    <submittedName>
        <fullName evidence="1">Uncharacterized protein</fullName>
    </submittedName>
</protein>
<organism evidence="1 2">
    <name type="scientific">Nocardia callitridis</name>
    <dbReference type="NCBI Taxonomy" id="648753"/>
    <lineage>
        <taxon>Bacteria</taxon>
        <taxon>Bacillati</taxon>
        <taxon>Actinomycetota</taxon>
        <taxon>Actinomycetes</taxon>
        <taxon>Mycobacteriales</taxon>
        <taxon>Nocardiaceae</taxon>
        <taxon>Nocardia</taxon>
    </lineage>
</organism>
<evidence type="ECO:0000313" key="2">
    <source>
        <dbReference type="Proteomes" id="UP001500603"/>
    </source>
</evidence>
<evidence type="ECO:0000313" key="1">
    <source>
        <dbReference type="EMBL" id="GAA5059039.1"/>
    </source>
</evidence>
<sequence>MSTPEKSRWSDFADSARAGELYLDDEQVARQCLAACDQRIQDLEDLGFLADRTKSVAGFGDFEMADALAGGFLGQATGENNSIDQIISDHIEVVKNMREVMALSIKRLTGQDVTNAADFTAGTEGQ</sequence>
<dbReference type="EMBL" id="BAABJM010000003">
    <property type="protein sequence ID" value="GAA5059039.1"/>
    <property type="molecule type" value="Genomic_DNA"/>
</dbReference>